<dbReference type="FunFam" id="2.10.25.10:FF:000112">
    <property type="entry name" value="Netrin G1"/>
    <property type="match status" value="1"/>
</dbReference>
<dbReference type="Gene3D" id="2.60.120.260">
    <property type="entry name" value="Galactose-binding domain-like"/>
    <property type="match status" value="1"/>
</dbReference>
<keyword evidence="13 16" id="KW-0424">Laminin EGF-like domain</keyword>
<evidence type="ECO:0000259" key="20">
    <source>
        <dbReference type="PROSITE" id="PS51117"/>
    </source>
</evidence>
<feature type="domain" description="EGF-like" evidence="18">
    <location>
        <begin position="386"/>
        <end position="421"/>
    </location>
</feature>
<dbReference type="PROSITE" id="PS51117">
    <property type="entry name" value="LAMININ_NTER"/>
    <property type="match status" value="1"/>
</dbReference>
<dbReference type="InterPro" id="IPR000742">
    <property type="entry name" value="EGF"/>
</dbReference>
<keyword evidence="8" id="KW-0524">Neurogenesis</keyword>
<dbReference type="InterPro" id="IPR002049">
    <property type="entry name" value="LE_dom"/>
</dbReference>
<dbReference type="PROSITE" id="PS50026">
    <property type="entry name" value="EGF_3"/>
    <property type="match status" value="1"/>
</dbReference>
<feature type="domain" description="Laminin EGF-like" evidence="19">
    <location>
        <begin position="343"/>
        <end position="387"/>
    </location>
</feature>
<evidence type="ECO:0000256" key="6">
    <source>
        <dbReference type="ARBA" id="ARBA00022737"/>
    </source>
</evidence>
<dbReference type="GO" id="GO:0098552">
    <property type="term" value="C:side of membrane"/>
    <property type="evidence" value="ECO:0007669"/>
    <property type="project" value="UniProtKB-KW"/>
</dbReference>
<dbReference type="FunFam" id="2.60.120.260:FF:000005">
    <property type="entry name" value="Netrin G1"/>
    <property type="match status" value="1"/>
</dbReference>
<keyword evidence="3" id="KW-1003">Cell membrane</keyword>
<dbReference type="OMA" id="PESDCEC"/>
<keyword evidence="10 15" id="KW-1015">Disulfide bond</keyword>
<dbReference type="PROSITE" id="PS01248">
    <property type="entry name" value="EGF_LAM_1"/>
    <property type="match status" value="1"/>
</dbReference>
<dbReference type="PANTHER" id="PTHR10574">
    <property type="entry name" value="NETRIN/LAMININ-RELATED"/>
    <property type="match status" value="1"/>
</dbReference>
<feature type="disulfide bond" evidence="15">
    <location>
        <begin position="411"/>
        <end position="420"/>
    </location>
</feature>
<proteinExistence type="predicted"/>
<evidence type="ECO:0000256" key="3">
    <source>
        <dbReference type="ARBA" id="ARBA00022475"/>
    </source>
</evidence>
<evidence type="ECO:0000256" key="4">
    <source>
        <dbReference type="ARBA" id="ARBA00022622"/>
    </source>
</evidence>
<keyword evidence="6" id="KW-0677">Repeat</keyword>
<evidence type="ECO:0000256" key="9">
    <source>
        <dbReference type="ARBA" id="ARBA00023136"/>
    </source>
</evidence>
<keyword evidence="4" id="KW-0336">GPI-anchor</keyword>
<evidence type="ECO:0000256" key="7">
    <source>
        <dbReference type="ARBA" id="ARBA00022782"/>
    </source>
</evidence>
<evidence type="ECO:0000256" key="8">
    <source>
        <dbReference type="ARBA" id="ARBA00022902"/>
    </source>
</evidence>
<comment type="subcellular location">
    <subcellularLocation>
        <location evidence="1">Cell membrane</location>
        <topology evidence="1">Lipid-anchor</topology>
        <topology evidence="1">GPI-anchor</topology>
        <orientation evidence="1">Extracellular side</orientation>
    </subcellularLocation>
</comment>
<dbReference type="InterPro" id="IPR050440">
    <property type="entry name" value="Laminin/Netrin_ECM"/>
</dbReference>
<dbReference type="InterPro" id="IPR008211">
    <property type="entry name" value="Laminin_N"/>
</dbReference>
<dbReference type="Pfam" id="PF00055">
    <property type="entry name" value="Laminin_N"/>
    <property type="match status" value="1"/>
</dbReference>
<keyword evidence="22" id="KW-1185">Reference proteome</keyword>
<dbReference type="FunFam" id="2.10.25.10:FF:000180">
    <property type="entry name" value="Netrin G2"/>
    <property type="match status" value="1"/>
</dbReference>
<evidence type="ECO:0000256" key="14">
    <source>
        <dbReference type="ARBA" id="ARBA00055052"/>
    </source>
</evidence>
<evidence type="ECO:0000256" key="17">
    <source>
        <dbReference type="SAM" id="SignalP"/>
    </source>
</evidence>
<feature type="disulfide bond" evidence="16">
    <location>
        <begin position="363"/>
        <end position="372"/>
    </location>
</feature>
<dbReference type="GO" id="GO:0007409">
    <property type="term" value="P:axonogenesis"/>
    <property type="evidence" value="ECO:0007669"/>
    <property type="project" value="TreeGrafter"/>
</dbReference>
<keyword evidence="11" id="KW-0325">Glycoprotein</keyword>
<feature type="signal peptide" evidence="17">
    <location>
        <begin position="1"/>
        <end position="20"/>
    </location>
</feature>
<dbReference type="Gene3D" id="2.10.25.10">
    <property type="entry name" value="Laminin"/>
    <property type="match status" value="3"/>
</dbReference>
<dbReference type="AlphaFoldDB" id="A0A672NM21"/>
<keyword evidence="2" id="KW-0217">Developmental protein</keyword>
<keyword evidence="12" id="KW-0449">Lipoprotein</keyword>
<reference evidence="21" key="1">
    <citation type="submission" date="2025-08" db="UniProtKB">
        <authorList>
            <consortium name="Ensembl"/>
        </authorList>
    </citation>
    <scope>IDENTIFICATION</scope>
</reference>
<dbReference type="GO" id="GO:0005886">
    <property type="term" value="C:plasma membrane"/>
    <property type="evidence" value="ECO:0007669"/>
    <property type="project" value="UniProtKB-SubCell"/>
</dbReference>
<dbReference type="CDD" id="cd00055">
    <property type="entry name" value="EGF_Lam"/>
    <property type="match status" value="2"/>
</dbReference>
<evidence type="ECO:0000256" key="16">
    <source>
        <dbReference type="PROSITE-ProRule" id="PRU00460"/>
    </source>
</evidence>
<evidence type="ECO:0000256" key="1">
    <source>
        <dbReference type="ARBA" id="ARBA00004471"/>
    </source>
</evidence>
<dbReference type="PROSITE" id="PS00022">
    <property type="entry name" value="EGF_1"/>
    <property type="match status" value="1"/>
</dbReference>
<organism evidence="21 22">
    <name type="scientific">Sinocyclocheilus grahami</name>
    <name type="common">Dianchi golden-line fish</name>
    <name type="synonym">Barbus grahami</name>
    <dbReference type="NCBI Taxonomy" id="75366"/>
    <lineage>
        <taxon>Eukaryota</taxon>
        <taxon>Metazoa</taxon>
        <taxon>Chordata</taxon>
        <taxon>Craniata</taxon>
        <taxon>Vertebrata</taxon>
        <taxon>Euteleostomi</taxon>
        <taxon>Actinopterygii</taxon>
        <taxon>Neopterygii</taxon>
        <taxon>Teleostei</taxon>
        <taxon>Ostariophysi</taxon>
        <taxon>Cypriniformes</taxon>
        <taxon>Cyprinidae</taxon>
        <taxon>Cyprininae</taxon>
        <taxon>Sinocyclocheilus</taxon>
    </lineage>
</organism>
<reference evidence="21" key="2">
    <citation type="submission" date="2025-09" db="UniProtKB">
        <authorList>
            <consortium name="Ensembl"/>
        </authorList>
    </citation>
    <scope>IDENTIFICATION</scope>
</reference>
<evidence type="ECO:0000256" key="13">
    <source>
        <dbReference type="ARBA" id="ARBA00023292"/>
    </source>
</evidence>
<dbReference type="Pfam" id="PF24973">
    <property type="entry name" value="EGF_LMN_ATRN"/>
    <property type="match status" value="1"/>
</dbReference>
<dbReference type="PROSITE" id="PS50027">
    <property type="entry name" value="EGF_LAM_2"/>
    <property type="match status" value="1"/>
</dbReference>
<feature type="domain" description="Laminin N-terminal" evidence="20">
    <location>
        <begin position="38"/>
        <end position="289"/>
    </location>
</feature>
<evidence type="ECO:0000259" key="18">
    <source>
        <dbReference type="PROSITE" id="PS50026"/>
    </source>
</evidence>
<dbReference type="InParanoid" id="A0A672NM21"/>
<name>A0A672NM21_SINGR</name>
<dbReference type="PANTHER" id="PTHR10574:SF27">
    <property type="entry name" value="NETRIN-G2"/>
    <property type="match status" value="1"/>
</dbReference>
<keyword evidence="9" id="KW-0472">Membrane</keyword>
<comment type="caution">
    <text evidence="15">Lacks conserved residue(s) required for the propagation of feature annotation.</text>
</comment>
<evidence type="ECO:0000256" key="15">
    <source>
        <dbReference type="PROSITE-ProRule" id="PRU00076"/>
    </source>
</evidence>
<dbReference type="Ensembl" id="ENSSGRT00000052751.1">
    <property type="protein sequence ID" value="ENSSGRP00000049365.1"/>
    <property type="gene ID" value="ENSSGRG00000026181.1"/>
</dbReference>
<dbReference type="GO" id="GO:0009888">
    <property type="term" value="P:tissue development"/>
    <property type="evidence" value="ECO:0007669"/>
    <property type="project" value="TreeGrafter"/>
</dbReference>
<evidence type="ECO:0000313" key="21">
    <source>
        <dbReference type="Ensembl" id="ENSSGRP00000049365.1"/>
    </source>
</evidence>
<feature type="disulfide bond" evidence="16">
    <location>
        <begin position="343"/>
        <end position="355"/>
    </location>
</feature>
<dbReference type="GO" id="GO:0009887">
    <property type="term" value="P:animal organ morphogenesis"/>
    <property type="evidence" value="ECO:0007669"/>
    <property type="project" value="TreeGrafter"/>
</dbReference>
<dbReference type="SMART" id="SM00136">
    <property type="entry name" value="LamNT"/>
    <property type="match status" value="1"/>
</dbReference>
<evidence type="ECO:0000256" key="2">
    <source>
        <dbReference type="ARBA" id="ARBA00022473"/>
    </source>
</evidence>
<evidence type="ECO:0000256" key="5">
    <source>
        <dbReference type="ARBA" id="ARBA00022729"/>
    </source>
</evidence>
<keyword evidence="15" id="KW-0245">EGF-like domain</keyword>
<sequence length="458" mass="51961">MRAHAGLLYLLVHVLARARGQYDLCKSLVSTDEGSVWEHYACQPKAQAMKEYMRIRVEPPGITCGNPPERFCTLENPYLCSDECDASNPDLAHPPQLMQDRERSGLITYWQTVTWRRYPEPLQANISLSWNKTLELTDDIQITFEYGRPTIMVLEKSLNFGRTWQPYQYYADDCVDSFNMLARRARDLTVANITRVICTEQYSRWVGSKNEKVVRFEVRSRFAIFAGPRLLNMEGLYTRMESMKGLRDFFTFTNLRLRLLKPALGGTYVQRDNLMKYFYAISNVEVLARCRCNLHASLCLYVDGNLQCQCEHNTTGQDCQRCKKGFKFNPFPLTNSLSYFSECNCNTMGSLHDRCNGTGFCQCKEGTNGVKCDECLPGYYWKQGCFPNVCDDELLLCQNGGTCVQNQRCSCTPDFKGVLCQQSRCDGGKKCNGASALTLSLALLLCPLLATLLGSAAS</sequence>
<keyword evidence="5 17" id="KW-0732">Signal</keyword>
<dbReference type="InterPro" id="IPR056863">
    <property type="entry name" value="LMN_ATRN_NET-like_EGF"/>
</dbReference>
<evidence type="ECO:0000313" key="22">
    <source>
        <dbReference type="Proteomes" id="UP000472262"/>
    </source>
</evidence>
<comment type="function">
    <text evidence="14">Involved in controlling patterning and neuronal circuit formation at the laminar, cellular, subcellular and synaptic levels. Promotes neurite outgrowth of both axons and dendrites.</text>
</comment>
<evidence type="ECO:0000259" key="19">
    <source>
        <dbReference type="PROSITE" id="PS50027"/>
    </source>
</evidence>
<accession>A0A672NM21</accession>
<dbReference type="SUPFAM" id="SSF57196">
    <property type="entry name" value="EGF/Laminin"/>
    <property type="match status" value="2"/>
</dbReference>
<dbReference type="Proteomes" id="UP000472262">
    <property type="component" value="Unassembled WGS sequence"/>
</dbReference>
<dbReference type="Pfam" id="PF00053">
    <property type="entry name" value="EGF_laminin"/>
    <property type="match status" value="1"/>
</dbReference>
<evidence type="ECO:0000256" key="11">
    <source>
        <dbReference type="ARBA" id="ARBA00023180"/>
    </source>
</evidence>
<evidence type="ECO:0000256" key="10">
    <source>
        <dbReference type="ARBA" id="ARBA00023157"/>
    </source>
</evidence>
<keyword evidence="7" id="KW-0221">Differentiation</keyword>
<evidence type="ECO:0000256" key="12">
    <source>
        <dbReference type="ARBA" id="ARBA00023288"/>
    </source>
</evidence>
<dbReference type="SMART" id="SM00180">
    <property type="entry name" value="EGF_Lam"/>
    <property type="match status" value="2"/>
</dbReference>
<protein>
    <submittedName>
        <fullName evidence="21">Netrin G2</fullName>
    </submittedName>
</protein>
<feature type="chain" id="PRO_5025639560" evidence="17">
    <location>
        <begin position="21"/>
        <end position="458"/>
    </location>
</feature>